<evidence type="ECO:0000313" key="2">
    <source>
        <dbReference type="EMBL" id="KAA4627428.1"/>
    </source>
</evidence>
<reference evidence="8 9" key="1">
    <citation type="submission" date="2016-10" db="EMBL/GenBank/DDBJ databases">
        <authorList>
            <person name="de Groot N.N."/>
        </authorList>
    </citation>
    <scope>NUCLEOTIDE SEQUENCE [LARGE SCALE GENOMIC DNA]</scope>
    <source>
        <strain evidence="8 9">NLAE-zl-C500</strain>
    </source>
</reference>
<organism evidence="8 9">
    <name type="scientific">Bacteroides ovatus</name>
    <dbReference type="NCBI Taxonomy" id="28116"/>
    <lineage>
        <taxon>Bacteria</taxon>
        <taxon>Pseudomonadati</taxon>
        <taxon>Bacteroidota</taxon>
        <taxon>Bacteroidia</taxon>
        <taxon>Bacteroidales</taxon>
        <taxon>Bacteroidaceae</taxon>
        <taxon>Bacteroides</taxon>
    </lineage>
</organism>
<dbReference type="Gene3D" id="2.60.40.3620">
    <property type="match status" value="1"/>
</dbReference>
<evidence type="ECO:0000313" key="6">
    <source>
        <dbReference type="EMBL" id="RGS80182.1"/>
    </source>
</evidence>
<evidence type="ECO:0000313" key="11">
    <source>
        <dbReference type="Proteomes" id="UP000286031"/>
    </source>
</evidence>
<dbReference type="EMBL" id="VWFP01000009">
    <property type="protein sequence ID" value="KAA4627428.1"/>
    <property type="molecule type" value="Genomic_DNA"/>
</dbReference>
<dbReference type="EMBL" id="JAQQPO010000008">
    <property type="protein sequence ID" value="MDC7958224.1"/>
    <property type="molecule type" value="Genomic_DNA"/>
</dbReference>
<dbReference type="GeneID" id="29454655"/>
<reference evidence="3" key="7">
    <citation type="submission" date="2022-10" db="EMBL/GenBank/DDBJ databases">
        <title>Human gut microbiome strain richness.</title>
        <authorList>
            <person name="Chen-Liaw A."/>
        </authorList>
    </citation>
    <scope>NUCLEOTIDE SEQUENCE</scope>
    <source>
        <strain evidence="3">F7_m1001271B151109d0_201107</strain>
        <strain evidence="4">RTP21484st1_H8_RTP21484_190118</strain>
    </source>
</reference>
<feature type="domain" description="SusE outer membrane protein" evidence="1">
    <location>
        <begin position="24"/>
        <end position="130"/>
    </location>
</feature>
<dbReference type="RefSeq" id="WP_004297320.1">
    <property type="nucleotide sequence ID" value="NZ_BAABYJ010000001.1"/>
</dbReference>
<accession>A0A1G6G3L6</accession>
<dbReference type="EMBL" id="QSBI01000016">
    <property type="protein sequence ID" value="RGX09230.1"/>
    <property type="molecule type" value="Genomic_DNA"/>
</dbReference>
<proteinExistence type="predicted"/>
<dbReference type="Proteomes" id="UP001214017">
    <property type="component" value="Unassembled WGS sequence"/>
</dbReference>
<evidence type="ECO:0000313" key="5">
    <source>
        <dbReference type="EMBL" id="QDM11545.1"/>
    </source>
</evidence>
<reference evidence="2 13" key="5">
    <citation type="journal article" date="2019" name="Nat. Med.">
        <title>A library of human gut bacterial isolates paired with longitudinal multiomics data enables mechanistic microbiome research.</title>
        <authorList>
            <person name="Poyet M."/>
            <person name="Groussin M."/>
            <person name="Gibbons S.M."/>
            <person name="Avila-Pacheco J."/>
            <person name="Jiang X."/>
            <person name="Kearney S.M."/>
            <person name="Perrotta A.R."/>
            <person name="Berdy B."/>
            <person name="Zhao S."/>
            <person name="Lieberman T.D."/>
            <person name="Swanson P.K."/>
            <person name="Smith M."/>
            <person name="Roesemann S."/>
            <person name="Alexander J.E."/>
            <person name="Rich S.A."/>
            <person name="Livny J."/>
            <person name="Vlamakis H."/>
            <person name="Clish C."/>
            <person name="Bullock K."/>
            <person name="Deik A."/>
            <person name="Scott J."/>
            <person name="Pierce K.A."/>
            <person name="Xavier R.J."/>
            <person name="Alm E.J."/>
        </authorList>
    </citation>
    <scope>NUCLEOTIDE SEQUENCE [LARGE SCALE GENOMIC DNA]</scope>
    <source>
        <strain evidence="2 13">BIOML-A15</strain>
    </source>
</reference>
<reference evidence="5" key="3">
    <citation type="journal article" date="2018" name="Nature">
        <title>Human gut bacteria contain acquired interbacterial defence systems.</title>
        <authorList>
            <person name="Ross B.D."/>
            <person name="Verster A.J."/>
            <person name="Radey M.C."/>
            <person name="Schmidtke D.T."/>
            <person name="Pope C.E."/>
            <person name="Hoffman L.R."/>
            <person name="Hajjar A."/>
            <person name="Peterson S.B."/>
            <person name="Borenstein E."/>
            <person name="Mougous J."/>
        </authorList>
    </citation>
    <scope>NUCLEOTIDE SEQUENCE</scope>
    <source>
        <strain evidence="5">3725 D1 iv</strain>
    </source>
</reference>
<name>A0A1G6G3L6_BACOV</name>
<dbReference type="Proteomes" id="UP000318823">
    <property type="component" value="Chromosome"/>
</dbReference>
<reference evidence="12" key="2">
    <citation type="journal article" date="2018" name="J. Anim. Genet.">
        <title>Acquired interbacterial defense systems protect against interspecies antagonism in the human gut microbiome.</title>
        <authorList>
            <person name="Ross B.D."/>
            <person name="Verster A.J."/>
            <person name="Radey M.C."/>
            <person name="Schmidtke D.T."/>
            <person name="Pope C.E."/>
            <person name="Hoffman L.R."/>
            <person name="Hajjar A."/>
            <person name="Peterson S.B."/>
            <person name="Borenstein E."/>
            <person name="Mougous J."/>
        </authorList>
    </citation>
    <scope>NUCLEOTIDE SEQUENCE [LARGE SCALE GENOMIC DNA]</scope>
    <source>
        <strain evidence="12">3725 D1 iv</strain>
    </source>
</reference>
<dbReference type="EMBL" id="JAQNWR010000032">
    <property type="protein sequence ID" value="MDC2411356.1"/>
    <property type="molecule type" value="Genomic_DNA"/>
</dbReference>
<evidence type="ECO:0000313" key="12">
    <source>
        <dbReference type="Proteomes" id="UP000318823"/>
    </source>
</evidence>
<dbReference type="Proteomes" id="UP000266492">
    <property type="component" value="Unassembled WGS sequence"/>
</dbReference>
<dbReference type="EMBL" id="CP041395">
    <property type="protein sequence ID" value="QDM11545.1"/>
    <property type="molecule type" value="Genomic_DNA"/>
</dbReference>
<dbReference type="PROSITE" id="PS51257">
    <property type="entry name" value="PROKAR_LIPOPROTEIN"/>
    <property type="match status" value="1"/>
</dbReference>
<dbReference type="KEGG" id="boa:Bovatus_04104"/>
<gene>
    <name evidence="7" type="ORF">DWV35_13165</name>
    <name evidence="6" type="ORF">DWX70_22615</name>
    <name evidence="5" type="ORF">DYI28_24135</name>
    <name evidence="2" type="ORF">F3B90_10620</name>
    <name evidence="3" type="ORF">PO240_26140</name>
    <name evidence="4" type="ORF">PQ628_08355</name>
    <name evidence="8" type="ORF">SAMN05192581_101059</name>
</gene>
<reference evidence="10 11" key="4">
    <citation type="submission" date="2018-08" db="EMBL/GenBank/DDBJ databases">
        <title>A genome reference for cultivated species of the human gut microbiota.</title>
        <authorList>
            <person name="Zou Y."/>
            <person name="Xue W."/>
            <person name="Luo G."/>
        </authorList>
    </citation>
    <scope>NUCLEOTIDE SEQUENCE [LARGE SCALE GENOMIC DNA]</scope>
    <source>
        <strain evidence="7 11">AF04-46</strain>
        <strain evidence="6 10">AF20-9LB</strain>
    </source>
</reference>
<evidence type="ECO:0000313" key="7">
    <source>
        <dbReference type="EMBL" id="RGX09230.1"/>
    </source>
</evidence>
<evidence type="ECO:0000313" key="9">
    <source>
        <dbReference type="Proteomes" id="UP000183670"/>
    </source>
</evidence>
<dbReference type="Proteomes" id="UP000424805">
    <property type="component" value="Unassembled WGS sequence"/>
</dbReference>
<dbReference type="EMBL" id="QRVZ01000026">
    <property type="protein sequence ID" value="RGS80182.1"/>
    <property type="molecule type" value="Genomic_DNA"/>
</dbReference>
<dbReference type="Pfam" id="PF14292">
    <property type="entry name" value="SusE"/>
    <property type="match status" value="1"/>
</dbReference>
<evidence type="ECO:0000313" key="13">
    <source>
        <dbReference type="Proteomes" id="UP000424805"/>
    </source>
</evidence>
<evidence type="ECO:0000313" key="8">
    <source>
        <dbReference type="EMBL" id="SDB76584.1"/>
    </source>
</evidence>
<evidence type="ECO:0000313" key="4">
    <source>
        <dbReference type="EMBL" id="MDC7958224.1"/>
    </source>
</evidence>
<dbReference type="Proteomes" id="UP000286031">
    <property type="component" value="Unassembled WGS sequence"/>
</dbReference>
<dbReference type="Proteomes" id="UP000183670">
    <property type="component" value="Unassembled WGS sequence"/>
</dbReference>
<dbReference type="AlphaFoldDB" id="A0A1G6G3L6"/>
<reference evidence="5" key="6">
    <citation type="submission" date="2019-07" db="EMBL/GenBank/DDBJ databases">
        <authorList>
            <person name="Ross B.D."/>
            <person name="Verster A.J."/>
            <person name="Radey M.C."/>
            <person name="Schmidtke D.T."/>
            <person name="Pope C.E."/>
            <person name="Hoffman L.R."/>
            <person name="Hajjar A."/>
            <person name="Peterson S.B."/>
            <person name="Borenstein E."/>
            <person name="Mougous J.D."/>
        </authorList>
    </citation>
    <scope>NUCLEOTIDE SEQUENCE</scope>
    <source>
        <strain evidence="5">3725 D1 iv</strain>
    </source>
</reference>
<dbReference type="InterPro" id="IPR025970">
    <property type="entry name" value="SusE"/>
</dbReference>
<dbReference type="Proteomes" id="UP001215078">
    <property type="component" value="Unassembled WGS sequence"/>
</dbReference>
<evidence type="ECO:0000259" key="1">
    <source>
        <dbReference type="Pfam" id="PF14292"/>
    </source>
</evidence>
<evidence type="ECO:0000313" key="3">
    <source>
        <dbReference type="EMBL" id="MDC2411356.1"/>
    </source>
</evidence>
<evidence type="ECO:0000313" key="10">
    <source>
        <dbReference type="Proteomes" id="UP000266492"/>
    </source>
</evidence>
<dbReference type="EMBL" id="FMYE01000010">
    <property type="protein sequence ID" value="SDB76584.1"/>
    <property type="molecule type" value="Genomic_DNA"/>
</dbReference>
<sequence>MKKIFYQIMGLCSILGVATACNEDPEYFTLDEQPDEMHIVASTDKLVLDKGKEDETAITFTWDAASSPVNETDLVTYSLRLYATANKSANNTDFYELDTDRKKSFTHDELNAIIGTWVLPGQEVKVTAQVVCTVHNADKYIKPESSTVEFTVSGYEKYPTYIYIHMTDNEGKVSTQRLGQRNMGTGIYEGTFDVTPCAYHFITVAGGDYPAYGNSGDGLHMVYLNEGEITEFTNTETGRRTFIVDTNNDYNDCRMMEILELPVPETMYMVGNGCSVGWTLNSGDGLFKIENARNPHLYSWTGEFNAGGEIKISLGGSSWGEDPFFFAPEAATDPLTNHDLTKYRLEKDGGDLKWVPTVSGRYKFTFCLDVKDMHTEFVPAN</sequence>
<protein>
    <submittedName>
        <fullName evidence="2">DUF5116 domain-containing protein</fullName>
    </submittedName>
    <submittedName>
        <fullName evidence="3">SusE domain-containing protein</fullName>
    </submittedName>
</protein>